<dbReference type="AlphaFoldDB" id="A0A1V4KTG7"/>
<organism evidence="1 2">
    <name type="scientific">Patagioenas fasciata monilis</name>
    <dbReference type="NCBI Taxonomy" id="372326"/>
    <lineage>
        <taxon>Eukaryota</taxon>
        <taxon>Metazoa</taxon>
        <taxon>Chordata</taxon>
        <taxon>Craniata</taxon>
        <taxon>Vertebrata</taxon>
        <taxon>Euteleostomi</taxon>
        <taxon>Archelosauria</taxon>
        <taxon>Archosauria</taxon>
        <taxon>Dinosauria</taxon>
        <taxon>Saurischia</taxon>
        <taxon>Theropoda</taxon>
        <taxon>Coelurosauria</taxon>
        <taxon>Aves</taxon>
        <taxon>Neognathae</taxon>
        <taxon>Neoaves</taxon>
        <taxon>Columbimorphae</taxon>
        <taxon>Columbiformes</taxon>
        <taxon>Columbidae</taxon>
        <taxon>Patagioenas</taxon>
    </lineage>
</organism>
<reference evidence="1 2" key="1">
    <citation type="submission" date="2016-02" db="EMBL/GenBank/DDBJ databases">
        <title>Band-tailed pigeon sequencing and assembly.</title>
        <authorList>
            <person name="Soares A.E."/>
            <person name="Novak B.J."/>
            <person name="Rice E.S."/>
            <person name="O'Connell B."/>
            <person name="Chang D."/>
            <person name="Weber S."/>
            <person name="Shapiro B."/>
        </authorList>
    </citation>
    <scope>NUCLEOTIDE SEQUENCE [LARGE SCALE GENOMIC DNA]</scope>
    <source>
        <strain evidence="1">BTP2013</strain>
        <tissue evidence="1">Blood</tissue>
    </source>
</reference>
<sequence>MKVAKQAAGSKGDVISSLLGVLVWTTSFLPFHQTSSGLNLPLAHVSPASDRASVPTEALPQWKDYFMSSAGTKPTFLLVILCLLMDLWKQCDSFFSAHIQAVFVLHFACVL</sequence>
<dbReference type="Proteomes" id="UP000190648">
    <property type="component" value="Unassembled WGS sequence"/>
</dbReference>
<name>A0A1V4KTG7_PATFA</name>
<accession>A0A1V4KTG7</accession>
<keyword evidence="2" id="KW-1185">Reference proteome</keyword>
<comment type="caution">
    <text evidence="1">The sequence shown here is derived from an EMBL/GenBank/DDBJ whole genome shotgun (WGS) entry which is preliminary data.</text>
</comment>
<gene>
    <name evidence="1" type="ORF">AV530_015518</name>
</gene>
<proteinExistence type="predicted"/>
<protein>
    <submittedName>
        <fullName evidence="1">Uncharacterized protein</fullName>
    </submittedName>
</protein>
<evidence type="ECO:0000313" key="2">
    <source>
        <dbReference type="Proteomes" id="UP000190648"/>
    </source>
</evidence>
<evidence type="ECO:0000313" key="1">
    <source>
        <dbReference type="EMBL" id="OPJ87167.1"/>
    </source>
</evidence>
<dbReference type="EMBL" id="LSYS01001765">
    <property type="protein sequence ID" value="OPJ87167.1"/>
    <property type="molecule type" value="Genomic_DNA"/>
</dbReference>